<feature type="domain" description="MalQ N-terminal beta-sandwich" evidence="10">
    <location>
        <begin position="78"/>
        <end position="169"/>
    </location>
</feature>
<dbReference type="EMBL" id="JARACI010000530">
    <property type="protein sequence ID" value="MDD9205520.1"/>
    <property type="molecule type" value="Genomic_DNA"/>
</dbReference>
<reference evidence="11" key="1">
    <citation type="submission" date="2023-02" db="EMBL/GenBank/DDBJ databases">
        <title>Georgenia sp.10Sc9-8, isolated from a soil sample collected from the Taklamakan desert.</title>
        <authorList>
            <person name="Liu S."/>
        </authorList>
    </citation>
    <scope>NUCLEOTIDE SEQUENCE</scope>
    <source>
        <strain evidence="11">10Sc9-8</strain>
    </source>
</reference>
<organism evidence="11 12">
    <name type="scientific">Georgenia halotolerans</name>
    <dbReference type="NCBI Taxonomy" id="3028317"/>
    <lineage>
        <taxon>Bacteria</taxon>
        <taxon>Bacillati</taxon>
        <taxon>Actinomycetota</taxon>
        <taxon>Actinomycetes</taxon>
        <taxon>Micrococcales</taxon>
        <taxon>Bogoriellaceae</taxon>
        <taxon>Georgenia</taxon>
    </lineage>
</organism>
<keyword evidence="6 11" id="KW-0808">Transferase</keyword>
<evidence type="ECO:0000256" key="6">
    <source>
        <dbReference type="ARBA" id="ARBA00022679"/>
    </source>
</evidence>
<keyword evidence="7" id="KW-0119">Carbohydrate metabolism</keyword>
<dbReference type="InterPro" id="IPR048458">
    <property type="entry name" value="MalQ_N"/>
</dbReference>
<protein>
    <recommendedName>
        <fullName evidence="4">4-alpha-glucanotransferase</fullName>
        <ecNumber evidence="3">2.4.1.25</ecNumber>
    </recommendedName>
    <alternativeName>
        <fullName evidence="8">Amylomaltase</fullName>
    </alternativeName>
    <alternativeName>
        <fullName evidence="9">Disproportionating enzyme</fullName>
    </alternativeName>
</protein>
<dbReference type="EC" id="2.4.1.25" evidence="3"/>
<dbReference type="SUPFAM" id="SSF51445">
    <property type="entry name" value="(Trans)glycosidases"/>
    <property type="match status" value="1"/>
</dbReference>
<dbReference type="InterPro" id="IPR017853">
    <property type="entry name" value="GH"/>
</dbReference>
<comment type="caution">
    <text evidence="11">The sequence shown here is derived from an EMBL/GenBank/DDBJ whole genome shotgun (WGS) entry which is preliminary data.</text>
</comment>
<keyword evidence="5 11" id="KW-0328">Glycosyltransferase</keyword>
<dbReference type="GO" id="GO:0004134">
    <property type="term" value="F:4-alpha-glucanotransferase activity"/>
    <property type="evidence" value="ECO:0007669"/>
    <property type="project" value="UniProtKB-EC"/>
</dbReference>
<comment type="catalytic activity">
    <reaction evidence="1">
        <text>Transfers a segment of a (1-&gt;4)-alpha-D-glucan to a new position in an acceptor, which may be glucose or a (1-&gt;4)-alpha-D-glucan.</text>
        <dbReference type="EC" id="2.4.1.25"/>
    </reaction>
</comment>
<comment type="similarity">
    <text evidence="2">Belongs to the disproportionating enzyme family.</text>
</comment>
<evidence type="ECO:0000256" key="2">
    <source>
        <dbReference type="ARBA" id="ARBA00005684"/>
    </source>
</evidence>
<dbReference type="Pfam" id="PF02446">
    <property type="entry name" value="Glyco_hydro_77"/>
    <property type="match status" value="1"/>
</dbReference>
<evidence type="ECO:0000256" key="4">
    <source>
        <dbReference type="ARBA" id="ARBA00020295"/>
    </source>
</evidence>
<evidence type="ECO:0000256" key="9">
    <source>
        <dbReference type="ARBA" id="ARBA00031501"/>
    </source>
</evidence>
<dbReference type="Gene3D" id="3.20.20.80">
    <property type="entry name" value="Glycosidases"/>
    <property type="match status" value="1"/>
</dbReference>
<accession>A0ABT5TTZ2</accession>
<sequence length="236" mass="25049">MTDEPQQVRPDLPSEDLRALAEAHGVATEFSGFTGEHRQVPAGTIRTVLAALGVAAADEDEVRASLADLEVAPWREVLPPSVVVRAGREHPVPVHVPDGAAVRAHVELEDGRRRTLAQSGAWVAPRLVDGRLTGRATFLLPADLPLGWHRVVAEVEGAEPVDTTLAVAPDRLPDPSLRTARGWGMMAQLYSVRSAGSWGVGDLADLAELTSFLGDAGADFLLINPLHAAEAVGHMT</sequence>
<evidence type="ECO:0000256" key="3">
    <source>
        <dbReference type="ARBA" id="ARBA00012560"/>
    </source>
</evidence>
<keyword evidence="12" id="KW-1185">Reference proteome</keyword>
<proteinExistence type="inferred from homology"/>
<evidence type="ECO:0000256" key="1">
    <source>
        <dbReference type="ARBA" id="ARBA00000439"/>
    </source>
</evidence>
<dbReference type="Proteomes" id="UP001165561">
    <property type="component" value="Unassembled WGS sequence"/>
</dbReference>
<evidence type="ECO:0000313" key="11">
    <source>
        <dbReference type="EMBL" id="MDD9205520.1"/>
    </source>
</evidence>
<dbReference type="InterPro" id="IPR003385">
    <property type="entry name" value="Glyco_hydro_77"/>
</dbReference>
<evidence type="ECO:0000313" key="12">
    <source>
        <dbReference type="Proteomes" id="UP001165561"/>
    </source>
</evidence>
<evidence type="ECO:0000256" key="8">
    <source>
        <dbReference type="ARBA" id="ARBA00031423"/>
    </source>
</evidence>
<evidence type="ECO:0000256" key="5">
    <source>
        <dbReference type="ARBA" id="ARBA00022676"/>
    </source>
</evidence>
<name>A0ABT5TTZ2_9MICO</name>
<evidence type="ECO:0000256" key="7">
    <source>
        <dbReference type="ARBA" id="ARBA00023277"/>
    </source>
</evidence>
<evidence type="ECO:0000259" key="10">
    <source>
        <dbReference type="Pfam" id="PF21226"/>
    </source>
</evidence>
<feature type="non-terminal residue" evidence="11">
    <location>
        <position position="236"/>
    </location>
</feature>
<gene>
    <name evidence="11" type="ORF">PU560_03430</name>
</gene>
<dbReference type="Pfam" id="PF21226">
    <property type="entry name" value="MalQ_N"/>
    <property type="match status" value="1"/>
</dbReference>